<dbReference type="PANTHER" id="PTHR43685:SF13">
    <property type="entry name" value="O ANTIGEN BIOSYNTHESIS RHAMNOSYLTRANSFERASE RFBN"/>
    <property type="match status" value="1"/>
</dbReference>
<accession>A0A4T0UJ01</accession>
<gene>
    <name evidence="2" type="ORF">E5K04_15960</name>
</gene>
<dbReference type="CDD" id="cd00761">
    <property type="entry name" value="Glyco_tranf_GTA_type"/>
    <property type="match status" value="1"/>
</dbReference>
<dbReference type="InterPro" id="IPR029044">
    <property type="entry name" value="Nucleotide-diphossugar_trans"/>
</dbReference>
<comment type="caution">
    <text evidence="2">The sequence shown here is derived from an EMBL/GenBank/DDBJ whole genome shotgun (WGS) entry which is preliminary data.</text>
</comment>
<evidence type="ECO:0000313" key="3">
    <source>
        <dbReference type="Proteomes" id="UP000308891"/>
    </source>
</evidence>
<dbReference type="RefSeq" id="WP_136555841.1">
    <property type="nucleotide sequence ID" value="NZ_STGJ01000027.1"/>
</dbReference>
<keyword evidence="3" id="KW-1185">Reference proteome</keyword>
<dbReference type="SUPFAM" id="SSF53448">
    <property type="entry name" value="Nucleotide-diphospho-sugar transferases"/>
    <property type="match status" value="1"/>
</dbReference>
<organism evidence="2 3">
    <name type="scientific">Crenobacter intestini</name>
    <dbReference type="NCBI Taxonomy" id="2563443"/>
    <lineage>
        <taxon>Bacteria</taxon>
        <taxon>Pseudomonadati</taxon>
        <taxon>Pseudomonadota</taxon>
        <taxon>Betaproteobacteria</taxon>
        <taxon>Neisseriales</taxon>
        <taxon>Neisseriaceae</taxon>
        <taxon>Crenobacter</taxon>
    </lineage>
</organism>
<dbReference type="OrthoDB" id="8553932at2"/>
<name>A0A4T0UJ01_9NEIS</name>
<dbReference type="AlphaFoldDB" id="A0A4T0UJ01"/>
<dbReference type="Pfam" id="PF00535">
    <property type="entry name" value="Glycos_transf_2"/>
    <property type="match status" value="1"/>
</dbReference>
<dbReference type="InterPro" id="IPR001173">
    <property type="entry name" value="Glyco_trans_2-like"/>
</dbReference>
<dbReference type="Gene3D" id="3.90.550.10">
    <property type="entry name" value="Spore Coat Polysaccharide Biosynthesis Protein SpsA, Chain A"/>
    <property type="match status" value="1"/>
</dbReference>
<evidence type="ECO:0000313" key="2">
    <source>
        <dbReference type="EMBL" id="TIC78508.1"/>
    </source>
</evidence>
<reference evidence="2 3" key="1">
    <citation type="submission" date="2019-04" db="EMBL/GenBank/DDBJ databases">
        <title>Crenobacter sp. nov.</title>
        <authorList>
            <person name="Shi S."/>
        </authorList>
    </citation>
    <scope>NUCLEOTIDE SEQUENCE [LARGE SCALE GENOMIC DNA]</scope>
    <source>
        <strain evidence="2 3">GY 70310</strain>
    </source>
</reference>
<dbReference type="EMBL" id="STGJ01000027">
    <property type="protein sequence ID" value="TIC78508.1"/>
    <property type="molecule type" value="Genomic_DNA"/>
</dbReference>
<sequence>MTEQVQKVLVTVVIPTKNGGLHLDRVLSSVYSQQTPWKFEVLVVDSGSTDETLSIVRRYSQLRLIQIEPAEFGHGKTRNLAVAASKGEYVAMITQDALPASPSWLAELLKPMLADDRVAGVFGRHIAYPESSVFTKYELEQHFASFTRYPVIELDDRQRYASDEGYRQLLYFFSDNNALLRRAVWEQIPYPEVDFAEDQAWARKMLEAGYRKAYAHDATVYHSHEYGLWERLQRSFDESYALHRLFGYKQGRGLKHAVRNWMGLTRRDLSIAKRAGLPFSRQAMLLRVPIDNAMRIAGSYLGLHGSRLPEFLRLRLSRDWRLMKIDNWSK</sequence>
<dbReference type="PANTHER" id="PTHR43685">
    <property type="entry name" value="GLYCOSYLTRANSFERASE"/>
    <property type="match status" value="1"/>
</dbReference>
<evidence type="ECO:0000259" key="1">
    <source>
        <dbReference type="Pfam" id="PF00535"/>
    </source>
</evidence>
<dbReference type="InterPro" id="IPR050834">
    <property type="entry name" value="Glycosyltransf_2"/>
</dbReference>
<dbReference type="GO" id="GO:0044010">
    <property type="term" value="P:single-species biofilm formation"/>
    <property type="evidence" value="ECO:0007669"/>
    <property type="project" value="TreeGrafter"/>
</dbReference>
<dbReference type="GO" id="GO:0016740">
    <property type="term" value="F:transferase activity"/>
    <property type="evidence" value="ECO:0007669"/>
    <property type="project" value="UniProtKB-KW"/>
</dbReference>
<proteinExistence type="predicted"/>
<feature type="domain" description="Glycosyltransferase 2-like" evidence="1">
    <location>
        <begin position="11"/>
        <end position="182"/>
    </location>
</feature>
<protein>
    <submittedName>
        <fullName evidence="2">Glycosyltransferase family 2 protein</fullName>
    </submittedName>
</protein>
<dbReference type="Proteomes" id="UP000308891">
    <property type="component" value="Unassembled WGS sequence"/>
</dbReference>
<keyword evidence="2" id="KW-0808">Transferase</keyword>